<comment type="caution">
    <text evidence="2">The sequence shown here is derived from an EMBL/GenBank/DDBJ whole genome shotgun (WGS) entry which is preliminary data.</text>
</comment>
<feature type="signal peptide" evidence="1">
    <location>
        <begin position="1"/>
        <end position="23"/>
    </location>
</feature>
<evidence type="ECO:0000256" key="1">
    <source>
        <dbReference type="SAM" id="SignalP"/>
    </source>
</evidence>
<sequence length="146" mass="16137">MRKITLILAVMALAIAPKGLILAQEASSSSNQVELPDLTKMLPESPLDNLMNKWLGGGTIKEKVQEGMTKAQQELEALPGKALDKTQKAAQTQLETQAQKAAQGVQKKTEGYVGRVVQNIKTKISDIIRNIKLFFKDLFRKKTPTY</sequence>
<proteinExistence type="predicted"/>
<dbReference type="EMBL" id="PCRH01000034">
    <property type="protein sequence ID" value="PIP17138.1"/>
    <property type="molecule type" value="Genomic_DNA"/>
</dbReference>
<evidence type="ECO:0000313" key="3">
    <source>
        <dbReference type="Proteomes" id="UP000231480"/>
    </source>
</evidence>
<reference evidence="2 3" key="1">
    <citation type="submission" date="2017-09" db="EMBL/GenBank/DDBJ databases">
        <title>Depth-based differentiation of microbial function through sediment-hosted aquifers and enrichment of novel symbionts in the deep terrestrial subsurface.</title>
        <authorList>
            <person name="Probst A.J."/>
            <person name="Ladd B."/>
            <person name="Jarett J.K."/>
            <person name="Geller-Mcgrath D.E."/>
            <person name="Sieber C.M."/>
            <person name="Emerson J.B."/>
            <person name="Anantharaman K."/>
            <person name="Thomas B.C."/>
            <person name="Malmstrom R."/>
            <person name="Stieglmeier M."/>
            <person name="Klingl A."/>
            <person name="Woyke T."/>
            <person name="Ryan C.M."/>
            <person name="Banfield J.F."/>
        </authorList>
    </citation>
    <scope>NUCLEOTIDE SEQUENCE [LARGE SCALE GENOMIC DNA]</scope>
    <source>
        <strain evidence="2">CG23_combo_of_CG06-09_8_20_14_all_37_13</strain>
    </source>
</reference>
<feature type="chain" id="PRO_5013903540" description="DUF5667 domain-containing protein" evidence="1">
    <location>
        <begin position="24"/>
        <end position="146"/>
    </location>
</feature>
<dbReference type="Proteomes" id="UP000231480">
    <property type="component" value="Unassembled WGS sequence"/>
</dbReference>
<evidence type="ECO:0008006" key="4">
    <source>
        <dbReference type="Google" id="ProtNLM"/>
    </source>
</evidence>
<evidence type="ECO:0000313" key="2">
    <source>
        <dbReference type="EMBL" id="PIP17138.1"/>
    </source>
</evidence>
<protein>
    <recommendedName>
        <fullName evidence="4">DUF5667 domain-containing protein</fullName>
    </recommendedName>
</protein>
<keyword evidence="1" id="KW-0732">Signal</keyword>
<dbReference type="Gene3D" id="1.20.120.20">
    <property type="entry name" value="Apolipoprotein"/>
    <property type="match status" value="1"/>
</dbReference>
<accession>A0A2G9YD28</accession>
<name>A0A2G9YD28_9BACT</name>
<dbReference type="AlphaFoldDB" id="A0A2G9YD28"/>
<organism evidence="2 3">
    <name type="scientific">Candidatus Portnoybacteria bacterium CG23_combo_of_CG06-09_8_20_14_all_37_13</name>
    <dbReference type="NCBI Taxonomy" id="1974819"/>
    <lineage>
        <taxon>Bacteria</taxon>
        <taxon>Candidatus Portnoyibacteriota</taxon>
    </lineage>
</organism>
<gene>
    <name evidence="2" type="ORF">COX44_01505</name>
</gene>